<dbReference type="GO" id="GO:0001682">
    <property type="term" value="P:tRNA 5'-leader removal"/>
    <property type="evidence" value="ECO:0007669"/>
    <property type="project" value="InterPro"/>
</dbReference>
<evidence type="ECO:0000256" key="8">
    <source>
        <dbReference type="ARBA" id="ARBA00022759"/>
    </source>
</evidence>
<dbReference type="GO" id="GO:0005634">
    <property type="term" value="C:nucleus"/>
    <property type="evidence" value="ECO:0007669"/>
    <property type="project" value="UniProtKB-SubCell"/>
</dbReference>
<keyword evidence="7" id="KW-0540">Nuclease</keyword>
<dbReference type="InterPro" id="IPR016848">
    <property type="entry name" value="RNase_P/MRP_Rpp29-subunit"/>
</dbReference>
<feature type="non-terminal residue" evidence="11">
    <location>
        <position position="1"/>
    </location>
</feature>
<dbReference type="SUPFAM" id="SSF101744">
    <property type="entry name" value="Rof/RNase P subunit-like"/>
    <property type="match status" value="1"/>
</dbReference>
<dbReference type="Proteomes" id="UP000759131">
    <property type="component" value="Unassembled WGS sequence"/>
</dbReference>
<accession>A0A7R9KTE6</accession>
<dbReference type="EMBL" id="CAJPIZ010006003">
    <property type="protein sequence ID" value="CAG2109127.1"/>
    <property type="molecule type" value="Genomic_DNA"/>
</dbReference>
<evidence type="ECO:0000256" key="5">
    <source>
        <dbReference type="ARBA" id="ARBA00022490"/>
    </source>
</evidence>
<dbReference type="Gene3D" id="2.30.30.210">
    <property type="entry name" value="Ribonuclease P/MRP, subunit p29"/>
    <property type="match status" value="1"/>
</dbReference>
<evidence type="ECO:0000256" key="1">
    <source>
        <dbReference type="ARBA" id="ARBA00002435"/>
    </source>
</evidence>
<protein>
    <recommendedName>
        <fullName evidence="4">Ribonuclease P protein subunit p29</fullName>
    </recommendedName>
</protein>
<evidence type="ECO:0000256" key="6">
    <source>
        <dbReference type="ARBA" id="ARBA00022694"/>
    </source>
</evidence>
<dbReference type="HAMAP" id="MF_00754">
    <property type="entry name" value="RNase_P_1"/>
    <property type="match status" value="1"/>
</dbReference>
<evidence type="ECO:0000256" key="3">
    <source>
        <dbReference type="ARBA" id="ARBA00006181"/>
    </source>
</evidence>
<dbReference type="GO" id="GO:0030677">
    <property type="term" value="C:ribonuclease P complex"/>
    <property type="evidence" value="ECO:0007669"/>
    <property type="project" value="InterPro"/>
</dbReference>
<keyword evidence="6" id="KW-0819">tRNA processing</keyword>
<dbReference type="InterPro" id="IPR023538">
    <property type="entry name" value="RNP1"/>
</dbReference>
<organism evidence="11">
    <name type="scientific">Medioppia subpectinata</name>
    <dbReference type="NCBI Taxonomy" id="1979941"/>
    <lineage>
        <taxon>Eukaryota</taxon>
        <taxon>Metazoa</taxon>
        <taxon>Ecdysozoa</taxon>
        <taxon>Arthropoda</taxon>
        <taxon>Chelicerata</taxon>
        <taxon>Arachnida</taxon>
        <taxon>Acari</taxon>
        <taxon>Acariformes</taxon>
        <taxon>Sarcoptiformes</taxon>
        <taxon>Oribatida</taxon>
        <taxon>Brachypylina</taxon>
        <taxon>Oppioidea</taxon>
        <taxon>Oppiidae</taxon>
        <taxon>Medioppia</taxon>
    </lineage>
</organism>
<keyword evidence="5" id="KW-0963">Cytoplasm</keyword>
<evidence type="ECO:0000256" key="2">
    <source>
        <dbReference type="ARBA" id="ARBA00004123"/>
    </source>
</evidence>
<dbReference type="InterPro" id="IPR036980">
    <property type="entry name" value="RNase_P/MRP_Rpp29_sf"/>
</dbReference>
<dbReference type="OrthoDB" id="124041at2759"/>
<reference evidence="11" key="1">
    <citation type="submission" date="2020-11" db="EMBL/GenBank/DDBJ databases">
        <authorList>
            <person name="Tran Van P."/>
        </authorList>
    </citation>
    <scope>NUCLEOTIDE SEQUENCE</scope>
</reference>
<comment type="function">
    <text evidence="1">Component of ribonuclease P, a ribonucleoprotein complex that generates mature tRNA molecules by cleaving their 5'-ends.</text>
</comment>
<dbReference type="EMBL" id="OC860578">
    <property type="protein sequence ID" value="CAD7628697.1"/>
    <property type="molecule type" value="Genomic_DNA"/>
</dbReference>
<comment type="subunit">
    <text evidence="10">Component of nuclear RNase P and RNase MRP ribonucleoproteins. RNase P consists of a catalytic RNA moiety and 10 different protein chains; POP1, POP4, POP5, POP7, RPP14, RPP21, RPP25, RPP30, RPP38 and RPP40. Within the RNase P complex, POP1, POP7 and RPP25 form the 'finger' subcomplex, POP5, RPP14, RPP40 and homodimeric RPP30 form the 'palm' subcomplex, and RPP21, POP4 and RPP38 form the 'wrist' subcomplex. All subunits of the RNase P complex interact with the catalytic RNA. Several subunits of RNase P are also part of the RNase MRP complex. RNase MRP consists of a catalytic RNA moiety and about 8 protein subunits; POP1, POP7, RPP25, RPP30, RPP38, RPP40 and possibly also POP4 and POP5.</text>
</comment>
<dbReference type="AlphaFoldDB" id="A0A7R9KTE6"/>
<comment type="similarity">
    <text evidence="3">Belongs to the eukaryotic/archaeal RNase P protein component 1 family.</text>
</comment>
<proteinExistence type="inferred from homology"/>
<dbReference type="GO" id="GO:0006364">
    <property type="term" value="P:rRNA processing"/>
    <property type="evidence" value="ECO:0007669"/>
    <property type="project" value="TreeGrafter"/>
</dbReference>
<evidence type="ECO:0000256" key="9">
    <source>
        <dbReference type="ARBA" id="ARBA00022801"/>
    </source>
</evidence>
<dbReference type="PANTHER" id="PTHR13348:SF0">
    <property type="entry name" value="RIBONUCLEASE P PROTEIN SUBUNIT P29"/>
    <property type="match status" value="1"/>
</dbReference>
<dbReference type="GO" id="GO:0016787">
    <property type="term" value="F:hydrolase activity"/>
    <property type="evidence" value="ECO:0007669"/>
    <property type="project" value="UniProtKB-KW"/>
</dbReference>
<dbReference type="GO" id="GO:0000172">
    <property type="term" value="C:ribonuclease MRP complex"/>
    <property type="evidence" value="ECO:0007669"/>
    <property type="project" value="InterPro"/>
</dbReference>
<dbReference type="GO" id="GO:0004519">
    <property type="term" value="F:endonuclease activity"/>
    <property type="evidence" value="ECO:0007669"/>
    <property type="project" value="UniProtKB-KW"/>
</dbReference>
<dbReference type="InterPro" id="IPR023534">
    <property type="entry name" value="Rof/RNase_P-like"/>
</dbReference>
<keyword evidence="12" id="KW-1185">Reference proteome</keyword>
<dbReference type="InterPro" id="IPR002730">
    <property type="entry name" value="Rpp29/RNP1"/>
</dbReference>
<keyword evidence="9" id="KW-0378">Hydrolase</keyword>
<evidence type="ECO:0000313" key="11">
    <source>
        <dbReference type="EMBL" id="CAD7628697.1"/>
    </source>
</evidence>
<dbReference type="Pfam" id="PF01868">
    <property type="entry name" value="RNase_P-MRP_p29"/>
    <property type="match status" value="1"/>
</dbReference>
<evidence type="ECO:0000256" key="4">
    <source>
        <dbReference type="ARBA" id="ARBA00016225"/>
    </source>
</evidence>
<evidence type="ECO:0000256" key="7">
    <source>
        <dbReference type="ARBA" id="ARBA00022722"/>
    </source>
</evidence>
<evidence type="ECO:0000256" key="10">
    <source>
        <dbReference type="ARBA" id="ARBA00046486"/>
    </source>
</evidence>
<dbReference type="SMART" id="SM00538">
    <property type="entry name" value="POP4"/>
    <property type="match status" value="1"/>
</dbReference>
<dbReference type="GO" id="GO:0033204">
    <property type="term" value="F:ribonuclease P RNA binding"/>
    <property type="evidence" value="ECO:0007669"/>
    <property type="project" value="InterPro"/>
</dbReference>
<sequence>TFQSKRPLNAKKKTKGPKIGLQLTAKERKRVFALGRNDVKYETFERINHLWHKYVDSLMNEIKSKSDELKLIRADFHGSYFIVTAAKNPTLIGVKGFVVNETKNTFKIVNKENRLLTVPKDGTVFAFEHKQKIFKLNGYNLKMSSHHRSKTKPKLKMNEILIDM</sequence>
<comment type="subcellular location">
    <subcellularLocation>
        <location evidence="2">Nucleus</location>
    </subcellularLocation>
</comment>
<name>A0A7R9KTE6_9ACAR</name>
<gene>
    <name evidence="11" type="ORF">OSB1V03_LOCUS9118</name>
</gene>
<evidence type="ECO:0000313" key="12">
    <source>
        <dbReference type="Proteomes" id="UP000759131"/>
    </source>
</evidence>
<dbReference type="PANTHER" id="PTHR13348">
    <property type="entry name" value="RIBONUCLEASE P SUBUNIT P29"/>
    <property type="match status" value="1"/>
</dbReference>
<keyword evidence="8" id="KW-0255">Endonuclease</keyword>